<accession>A0ABS7YXR8</accession>
<keyword evidence="5" id="KW-0680">Restriction system</keyword>
<keyword evidence="3" id="KW-0808">Transferase</keyword>
<keyword evidence="2" id="KW-0489">Methyltransferase</keyword>
<sequence>MSNLSQIRRAEMLEYLNHLKEIHTDDESRIALGKIETALTEKKYGLVWEEHEEEVDKQLVHNIPVFKEIEDKKIVRDNTTDFNFLLEGDNLHSLKLLDKTHKGNIDVIYIDPPYNTKNKEFVYDDNRVGLDDGFRHSKWLSFMGKRLDYAKNLLSDDGIIFINIDENEVHQLKILGDEIFGEDNFLGEFIWKARSGKGGTTALISIEHESILCYAKNKPEANFYMEIRVSDTEKTEQLRQWGQAIYREDRPTMFFPIFFNNLDNKWCLPTKEELQNLYDNENKEFNDLYLNTLIEKYKKENWKSFLPIIDSRYGRWRRGYDGIQDLIDEELIISDGEKVKRIIPGGNITKTAVSSILPETLGTSANGTKEIKELFDNKKVFDTTKPLSLVKYLINLGTFNKKNANIIDYFAGSGTTGQAVMQLNKEDGGNRKYILCTNNENNICEKITYQRMKNIQEELPHNLKYYKTEFIPKLSEDEEILSSKLLDYIKEMVELENMCEIDGNTRRIILSDEDLNIALTEMEESGVLYIPSFILLTNEIKDSIEERKLEVVTIPDYYFTEELREVNEL</sequence>
<keyword evidence="8" id="KW-1185">Reference proteome</keyword>
<comment type="caution">
    <text evidence="7">The sequence shown here is derived from an EMBL/GenBank/DDBJ whole genome shotgun (WGS) entry which is preliminary data.</text>
</comment>
<evidence type="ECO:0000256" key="3">
    <source>
        <dbReference type="ARBA" id="ARBA00022679"/>
    </source>
</evidence>
<dbReference type="InterPro" id="IPR029063">
    <property type="entry name" value="SAM-dependent_MTases_sf"/>
</dbReference>
<evidence type="ECO:0000256" key="1">
    <source>
        <dbReference type="ARBA" id="ARBA00006594"/>
    </source>
</evidence>
<protein>
    <submittedName>
        <fullName evidence="7">Site-specific DNA-methyltransferase</fullName>
    </submittedName>
</protein>
<dbReference type="EMBL" id="JAIWIY010000001">
    <property type="protein sequence ID" value="MCA2096531.1"/>
    <property type="molecule type" value="Genomic_DNA"/>
</dbReference>
<evidence type="ECO:0000256" key="5">
    <source>
        <dbReference type="ARBA" id="ARBA00022747"/>
    </source>
</evidence>
<dbReference type="Pfam" id="PF01555">
    <property type="entry name" value="N6_N4_Mtase"/>
    <property type="match status" value="1"/>
</dbReference>
<evidence type="ECO:0000256" key="4">
    <source>
        <dbReference type="ARBA" id="ARBA00022691"/>
    </source>
</evidence>
<evidence type="ECO:0000313" key="7">
    <source>
        <dbReference type="EMBL" id="MCA2096531.1"/>
    </source>
</evidence>
<dbReference type="InterPro" id="IPR002941">
    <property type="entry name" value="DNA_methylase_N4/N6"/>
</dbReference>
<proteinExistence type="inferred from homology"/>
<feature type="domain" description="DNA methylase N-4/N-6" evidence="6">
    <location>
        <begin position="105"/>
        <end position="442"/>
    </location>
</feature>
<evidence type="ECO:0000256" key="2">
    <source>
        <dbReference type="ARBA" id="ARBA00022603"/>
    </source>
</evidence>
<evidence type="ECO:0000259" key="6">
    <source>
        <dbReference type="Pfam" id="PF01555"/>
    </source>
</evidence>
<dbReference type="InterPro" id="IPR002052">
    <property type="entry name" value="DNA_methylase_N6_adenine_CS"/>
</dbReference>
<dbReference type="RefSeq" id="WP_209775212.1">
    <property type="nucleotide sequence ID" value="NZ_JAGGLO010000022.1"/>
</dbReference>
<dbReference type="SUPFAM" id="SSF53335">
    <property type="entry name" value="S-adenosyl-L-methionine-dependent methyltransferases"/>
    <property type="match status" value="1"/>
</dbReference>
<comment type="similarity">
    <text evidence="1">Belongs to the N(4)/N(6)-methyltransferase family.</text>
</comment>
<gene>
    <name evidence="7" type="ORF">LDJ82_06360</name>
</gene>
<dbReference type="PRINTS" id="PR00506">
    <property type="entry name" value="D21N6MTFRASE"/>
</dbReference>
<evidence type="ECO:0000313" key="8">
    <source>
        <dbReference type="Proteomes" id="UP001198374"/>
    </source>
</evidence>
<dbReference type="PROSITE" id="PS00092">
    <property type="entry name" value="N6_MTASE"/>
    <property type="match status" value="1"/>
</dbReference>
<dbReference type="Proteomes" id="UP001198374">
    <property type="component" value="Unassembled WGS sequence"/>
</dbReference>
<organism evidence="7 8">
    <name type="scientific">Anaerococcus degeneri</name>
    <dbReference type="NCBI Taxonomy" id="361500"/>
    <lineage>
        <taxon>Bacteria</taxon>
        <taxon>Bacillati</taxon>
        <taxon>Bacillota</taxon>
        <taxon>Tissierellia</taxon>
        <taxon>Tissierellales</taxon>
        <taxon>Peptoniphilaceae</taxon>
        <taxon>Anaerococcus</taxon>
    </lineage>
</organism>
<keyword evidence="4" id="KW-0949">S-adenosyl-L-methionine</keyword>
<dbReference type="Gene3D" id="3.40.50.150">
    <property type="entry name" value="Vaccinia Virus protein VP39"/>
    <property type="match status" value="1"/>
</dbReference>
<dbReference type="InterPro" id="IPR002295">
    <property type="entry name" value="N4/N6-MTase_EcoPI_Mod-like"/>
</dbReference>
<reference evidence="8" key="1">
    <citation type="submission" date="2023-07" db="EMBL/GenBank/DDBJ databases">
        <title>FDA dAtabase for Regulatory Grade micrObial Sequences (FDA-ARGOS): Supporting development and validation of Infectious Disease Dx tests.</title>
        <authorList>
            <person name="Sproer C."/>
            <person name="Gronow S."/>
            <person name="Severitt S."/>
            <person name="Schroder I."/>
            <person name="Tallon L."/>
            <person name="Sadzewicz L."/>
            <person name="Zhao X."/>
            <person name="Boylan J."/>
            <person name="Ott S."/>
            <person name="Bowen H."/>
            <person name="Vavikolanu K."/>
            <person name="Hazen T."/>
            <person name="Aluvathingal J."/>
            <person name="Nadendla S."/>
            <person name="Lowell S."/>
            <person name="Myers T."/>
            <person name="Yan Y."/>
        </authorList>
    </citation>
    <scope>NUCLEOTIDE SEQUENCE [LARGE SCALE GENOMIC DNA]</scope>
    <source>
        <strain evidence="8">FDAARGOS_1538</strain>
    </source>
</reference>
<name>A0ABS7YXR8_9FIRM</name>